<feature type="transmembrane region" description="Helical" evidence="6">
    <location>
        <begin position="6"/>
        <end position="30"/>
    </location>
</feature>
<accession>A0A5E7BT50</accession>
<keyword evidence="4 6" id="KW-1133">Transmembrane helix</keyword>
<dbReference type="Proteomes" id="UP000337909">
    <property type="component" value="Unassembled WGS sequence"/>
</dbReference>
<feature type="transmembrane region" description="Helical" evidence="6">
    <location>
        <begin position="72"/>
        <end position="90"/>
    </location>
</feature>
<evidence type="ECO:0000256" key="4">
    <source>
        <dbReference type="ARBA" id="ARBA00022989"/>
    </source>
</evidence>
<evidence type="ECO:0000256" key="2">
    <source>
        <dbReference type="ARBA" id="ARBA00022475"/>
    </source>
</evidence>
<feature type="transmembrane region" description="Helical" evidence="6">
    <location>
        <begin position="154"/>
        <end position="179"/>
    </location>
</feature>
<dbReference type="GO" id="GO:0005886">
    <property type="term" value="C:plasma membrane"/>
    <property type="evidence" value="ECO:0007669"/>
    <property type="project" value="UniProtKB-SubCell"/>
</dbReference>
<comment type="subcellular location">
    <subcellularLocation>
        <location evidence="1">Cell membrane</location>
        <topology evidence="1">Multi-pass membrane protein</topology>
    </subcellularLocation>
</comment>
<evidence type="ECO:0000313" key="8">
    <source>
        <dbReference type="Proteomes" id="UP000337909"/>
    </source>
</evidence>
<evidence type="ECO:0000256" key="5">
    <source>
        <dbReference type="ARBA" id="ARBA00023136"/>
    </source>
</evidence>
<name>A0A5E7BT50_PSEFL</name>
<evidence type="ECO:0000313" key="7">
    <source>
        <dbReference type="EMBL" id="VVN94760.1"/>
    </source>
</evidence>
<sequence length="213" mass="22779">MGGKVTELWMFFLALAVVYLLPGPDMILLLQTGARQGKAAALATAVGLALARGCHVALAALGLATLFKAAPWTFEVVRLAGAAYLLWLGIQCLRSNMLPSLNPAQASTKTGLWREAIQRGLLTNLLNPKALLFCSVLLPQFIDPHAGPVATQFVELGVVLVIVGLLFDSGYALVGAGLGRWLERSPSAQRVQQWLFGSLLIGFALRLTFVQQA</sequence>
<dbReference type="EMBL" id="CABVHQ010000017">
    <property type="protein sequence ID" value="VVN94760.1"/>
    <property type="molecule type" value="Genomic_DNA"/>
</dbReference>
<dbReference type="PANTHER" id="PTHR30086">
    <property type="entry name" value="ARGININE EXPORTER PROTEIN ARGO"/>
    <property type="match status" value="1"/>
</dbReference>
<reference evidence="7 8" key="1">
    <citation type="submission" date="2019-09" db="EMBL/GenBank/DDBJ databases">
        <authorList>
            <person name="Chandra G."/>
            <person name="Truman W A."/>
        </authorList>
    </citation>
    <scope>NUCLEOTIDE SEQUENCE [LARGE SCALE GENOMIC DNA]</scope>
    <source>
        <strain evidence="7">PS691</strain>
    </source>
</reference>
<keyword evidence="3 6" id="KW-0812">Transmembrane</keyword>
<keyword evidence="5 6" id="KW-0472">Membrane</keyword>
<dbReference type="PIRSF" id="PIRSF006324">
    <property type="entry name" value="LeuE"/>
    <property type="match status" value="1"/>
</dbReference>
<dbReference type="Pfam" id="PF01810">
    <property type="entry name" value="LysE"/>
    <property type="match status" value="1"/>
</dbReference>
<evidence type="ECO:0000256" key="1">
    <source>
        <dbReference type="ARBA" id="ARBA00004651"/>
    </source>
</evidence>
<dbReference type="GO" id="GO:0015171">
    <property type="term" value="F:amino acid transmembrane transporter activity"/>
    <property type="evidence" value="ECO:0007669"/>
    <property type="project" value="TreeGrafter"/>
</dbReference>
<dbReference type="InterPro" id="IPR001123">
    <property type="entry name" value="LeuE-type"/>
</dbReference>
<evidence type="ECO:0000256" key="3">
    <source>
        <dbReference type="ARBA" id="ARBA00022692"/>
    </source>
</evidence>
<organism evidence="7 8">
    <name type="scientific">Pseudomonas fluorescens</name>
    <dbReference type="NCBI Taxonomy" id="294"/>
    <lineage>
        <taxon>Bacteria</taxon>
        <taxon>Pseudomonadati</taxon>
        <taxon>Pseudomonadota</taxon>
        <taxon>Gammaproteobacteria</taxon>
        <taxon>Pseudomonadales</taxon>
        <taxon>Pseudomonadaceae</taxon>
        <taxon>Pseudomonas</taxon>
    </lineage>
</organism>
<proteinExistence type="predicted"/>
<gene>
    <name evidence="7" type="primary">rhtB_3</name>
    <name evidence="7" type="ORF">PS691_02151</name>
</gene>
<feature type="transmembrane region" description="Helical" evidence="6">
    <location>
        <begin position="191"/>
        <end position="209"/>
    </location>
</feature>
<keyword evidence="2" id="KW-1003">Cell membrane</keyword>
<feature type="transmembrane region" description="Helical" evidence="6">
    <location>
        <begin position="42"/>
        <end position="66"/>
    </location>
</feature>
<dbReference type="PANTHER" id="PTHR30086:SF20">
    <property type="entry name" value="ARGININE EXPORTER PROTEIN ARGO-RELATED"/>
    <property type="match status" value="1"/>
</dbReference>
<dbReference type="AlphaFoldDB" id="A0A5E7BT50"/>
<protein>
    <submittedName>
        <fullName evidence="7">Homoserine/homoserine lactone efflux protein</fullName>
    </submittedName>
</protein>
<evidence type="ECO:0000256" key="6">
    <source>
        <dbReference type="SAM" id="Phobius"/>
    </source>
</evidence>